<evidence type="ECO:0000313" key="2">
    <source>
        <dbReference type="Proteomes" id="UP000283589"/>
    </source>
</evidence>
<proteinExistence type="predicted"/>
<evidence type="ECO:0000313" key="1">
    <source>
        <dbReference type="EMBL" id="RGV35141.1"/>
    </source>
</evidence>
<protein>
    <submittedName>
        <fullName evidence="1">Uncharacterized protein</fullName>
    </submittedName>
</protein>
<reference evidence="1 2" key="1">
    <citation type="submission" date="2018-08" db="EMBL/GenBank/DDBJ databases">
        <title>A genome reference for cultivated species of the human gut microbiota.</title>
        <authorList>
            <person name="Zou Y."/>
            <person name="Xue W."/>
            <person name="Luo G."/>
        </authorList>
    </citation>
    <scope>NUCLEOTIDE SEQUENCE [LARGE SCALE GENOMIC DNA]</scope>
    <source>
        <strain evidence="1 2">AF14-49</strain>
    </source>
</reference>
<dbReference type="EMBL" id="QRZA01000005">
    <property type="protein sequence ID" value="RGV35141.1"/>
    <property type="molecule type" value="Genomic_DNA"/>
</dbReference>
<organism evidence="1 2">
    <name type="scientific">Butyricimonas virosa</name>
    <dbReference type="NCBI Taxonomy" id="544645"/>
    <lineage>
        <taxon>Bacteria</taxon>
        <taxon>Pseudomonadati</taxon>
        <taxon>Bacteroidota</taxon>
        <taxon>Bacteroidia</taxon>
        <taxon>Bacteroidales</taxon>
        <taxon>Odoribacteraceae</taxon>
        <taxon>Butyricimonas</taxon>
    </lineage>
</organism>
<accession>A0A412X3X4</accession>
<sequence length="560" mass="61721">MIKRRYILTVVAACLMLAGCYDDKNGHDYDTVMPDVEMTIPETAYSAGIGSVISVTPDVKTSIPETDLQYRWEVKGEMSNEQGREAFMPLVPAEEQGKELRYTCHLDTNITALNKSYTCRLHAKQLSTGRNFYSTNTFTITIAGITGLLVLHGDDISSDIGILEAEEFTPSANSLPVSPSAIADMYSKSNDGRKLQGKGETVVQSIVSGLNWATDEAKKRCRIYAKTAQEVALLNKDDFSYYGDWNSLFYLSGDRQVHKGQPEGYIIADQDVFAFDGGSVFWMQQSNQYPFLFPSLDENDACADGNRFTYAPQFAEVTTSGIQGLMYAASVNGQTRKGFLGITQTYDFSSKHVNLLDTKADNVKFNPGDMKADLVVMRTDNRQHVRAVLKGDADHPSVAGQFFAVDLWPNAPAKGESSYVDVPQYFYVLENTLTGFSDAIAFEFGESKNMCYYATRNAVYHYGLDGSEVSPFGQLGKADGTALDFDGEITLMKLLASPNVTTRNDKPVLLVATWASGKSVLWALHLDIMTGKVVKAVKYDESNVDGWAFGRIADVNIKGL</sequence>
<comment type="caution">
    <text evidence="1">The sequence shown here is derived from an EMBL/GenBank/DDBJ whole genome shotgun (WGS) entry which is preliminary data.</text>
</comment>
<gene>
    <name evidence="1" type="ORF">DWW18_06095</name>
</gene>
<dbReference type="PROSITE" id="PS51257">
    <property type="entry name" value="PROKAR_LIPOPROTEIN"/>
    <property type="match status" value="1"/>
</dbReference>
<name>A0A412X3X4_9BACT</name>
<dbReference type="AlphaFoldDB" id="A0A412X3X4"/>
<dbReference type="RefSeq" id="WP_118259364.1">
    <property type="nucleotide sequence ID" value="NZ_CALBWO010000034.1"/>
</dbReference>
<dbReference type="Proteomes" id="UP000283589">
    <property type="component" value="Unassembled WGS sequence"/>
</dbReference>